<feature type="compositionally biased region" description="Polar residues" evidence="1">
    <location>
        <begin position="9"/>
        <end position="28"/>
    </location>
</feature>
<accession>A0A1C6Z6X4</accession>
<evidence type="ECO:0000313" key="2">
    <source>
        <dbReference type="EMBL" id="SCM54942.1"/>
    </source>
</evidence>
<organism evidence="2 3">
    <name type="scientific">Hafnia alvei</name>
    <dbReference type="NCBI Taxonomy" id="569"/>
    <lineage>
        <taxon>Bacteria</taxon>
        <taxon>Pseudomonadati</taxon>
        <taxon>Pseudomonadota</taxon>
        <taxon>Gammaproteobacteria</taxon>
        <taxon>Enterobacterales</taxon>
        <taxon>Hafniaceae</taxon>
        <taxon>Hafnia</taxon>
    </lineage>
</organism>
<proteinExistence type="predicted"/>
<evidence type="ECO:0000256" key="1">
    <source>
        <dbReference type="SAM" id="MobiDB-lite"/>
    </source>
</evidence>
<sequence>NGNRHPGSSVLSPTSLSANPSLHSSIRLKNNVPEKVKPKRQKLYLFFSLSRGI</sequence>
<dbReference type="Proteomes" id="UP000094844">
    <property type="component" value="Unassembled WGS sequence"/>
</dbReference>
<gene>
    <name evidence="2" type="ORF">BN1044_04455</name>
</gene>
<name>A0A1C6Z6X4_HAFAL</name>
<evidence type="ECO:0000313" key="3">
    <source>
        <dbReference type="Proteomes" id="UP000094844"/>
    </source>
</evidence>
<feature type="non-terminal residue" evidence="2">
    <location>
        <position position="1"/>
    </location>
</feature>
<reference evidence="2 3" key="1">
    <citation type="submission" date="2016-09" db="EMBL/GenBank/DDBJ databases">
        <authorList>
            <person name="Capua I."/>
            <person name="De Benedictis P."/>
            <person name="Joannis T."/>
            <person name="Lombin L.H."/>
            <person name="Cattoli G."/>
        </authorList>
    </citation>
    <scope>NUCLEOTIDE SEQUENCE [LARGE SCALE GENOMIC DNA]</scope>
    <source>
        <strain evidence="2 3">GB001</strain>
    </source>
</reference>
<dbReference type="EMBL" id="FMIQ01000084">
    <property type="protein sequence ID" value="SCM54942.1"/>
    <property type="molecule type" value="Genomic_DNA"/>
</dbReference>
<dbReference type="AlphaFoldDB" id="A0A1C6Z6X4"/>
<protein>
    <submittedName>
        <fullName evidence="2">Uncharacterized protein</fullName>
    </submittedName>
</protein>
<feature type="region of interest" description="Disordered" evidence="1">
    <location>
        <begin position="1"/>
        <end position="31"/>
    </location>
</feature>